<keyword evidence="2" id="KW-0808">Transferase</keyword>
<gene>
    <name evidence="2" type="ORF">AMD01_09085</name>
</gene>
<dbReference type="AlphaFoldDB" id="A0A0M0L4N3"/>
<proteinExistence type="predicted"/>
<dbReference type="STRING" id="284581.AMD01_09085"/>
<evidence type="ECO:0000313" key="3">
    <source>
        <dbReference type="Proteomes" id="UP000037558"/>
    </source>
</evidence>
<dbReference type="InterPro" id="IPR000182">
    <property type="entry name" value="GNAT_dom"/>
</dbReference>
<evidence type="ECO:0000259" key="1">
    <source>
        <dbReference type="PROSITE" id="PS51186"/>
    </source>
</evidence>
<protein>
    <submittedName>
        <fullName evidence="2">GNAT family acetyltransferase</fullName>
    </submittedName>
</protein>
<comment type="caution">
    <text evidence="2">The sequence shown here is derived from an EMBL/GenBank/DDBJ whole genome shotgun (WGS) entry which is preliminary data.</text>
</comment>
<dbReference type="InterPro" id="IPR016181">
    <property type="entry name" value="Acyl_CoA_acyltransferase"/>
</dbReference>
<dbReference type="Pfam" id="PF13673">
    <property type="entry name" value="Acetyltransf_10"/>
    <property type="match status" value="1"/>
</dbReference>
<dbReference type="CDD" id="cd04301">
    <property type="entry name" value="NAT_SF"/>
    <property type="match status" value="1"/>
</dbReference>
<sequence length="149" mass="17427">MTWYIRRFEEMSTNELYSVLKERVDVFVVEQNCPYPELDGKDLLSYHLFKEVEGEIAAYSRLLPPGVSYEEASIGRVLVKKAYRKQKLGEELLKRALDFLTNELNESRIKIQAQDYLRKFYGSFGFEVISDVYLEDGIPHVDMILSKKS</sequence>
<name>A0A0M0L4N3_9BACI</name>
<dbReference type="GO" id="GO:0016747">
    <property type="term" value="F:acyltransferase activity, transferring groups other than amino-acyl groups"/>
    <property type="evidence" value="ECO:0007669"/>
    <property type="project" value="InterPro"/>
</dbReference>
<dbReference type="SUPFAM" id="SSF55729">
    <property type="entry name" value="Acyl-CoA N-acyltransferases (Nat)"/>
    <property type="match status" value="1"/>
</dbReference>
<organism evidence="2 3">
    <name type="scientific">Priestia koreensis</name>
    <dbReference type="NCBI Taxonomy" id="284581"/>
    <lineage>
        <taxon>Bacteria</taxon>
        <taxon>Bacillati</taxon>
        <taxon>Bacillota</taxon>
        <taxon>Bacilli</taxon>
        <taxon>Bacillales</taxon>
        <taxon>Bacillaceae</taxon>
        <taxon>Priestia</taxon>
    </lineage>
</organism>
<reference evidence="3" key="1">
    <citation type="submission" date="2015-08" db="EMBL/GenBank/DDBJ databases">
        <title>Fjat-14210 dsm16467.</title>
        <authorList>
            <person name="Liu B."/>
            <person name="Wang J."/>
            <person name="Zhu Y."/>
            <person name="Liu G."/>
            <person name="Chen Q."/>
            <person name="Chen Z."/>
            <person name="Lan J."/>
            <person name="Che J."/>
            <person name="Ge C."/>
            <person name="Shi H."/>
            <person name="Pan Z."/>
            <person name="Liu X."/>
        </authorList>
    </citation>
    <scope>NUCLEOTIDE SEQUENCE [LARGE SCALE GENOMIC DNA]</scope>
    <source>
        <strain evidence="3">DSM 16467</strain>
    </source>
</reference>
<dbReference type="Proteomes" id="UP000037558">
    <property type="component" value="Unassembled WGS sequence"/>
</dbReference>
<dbReference type="PATRIC" id="fig|284581.3.peg.1883"/>
<evidence type="ECO:0000313" key="2">
    <source>
        <dbReference type="EMBL" id="KOO46025.1"/>
    </source>
</evidence>
<feature type="domain" description="N-acetyltransferase" evidence="1">
    <location>
        <begin position="6"/>
        <end position="148"/>
    </location>
</feature>
<dbReference type="PROSITE" id="PS51186">
    <property type="entry name" value="GNAT"/>
    <property type="match status" value="1"/>
</dbReference>
<keyword evidence="3" id="KW-1185">Reference proteome</keyword>
<dbReference type="OrthoDB" id="9796171at2"/>
<dbReference type="EMBL" id="LILC01000013">
    <property type="protein sequence ID" value="KOO46025.1"/>
    <property type="molecule type" value="Genomic_DNA"/>
</dbReference>
<dbReference type="Gene3D" id="3.40.630.30">
    <property type="match status" value="1"/>
</dbReference>
<accession>A0A0M0L4N3</accession>